<protein>
    <submittedName>
        <fullName evidence="2">Uncharacterized protein</fullName>
    </submittedName>
</protein>
<name>A0A7V7TX02_9HYPH</name>
<feature type="region of interest" description="Disordered" evidence="1">
    <location>
        <begin position="373"/>
        <end position="396"/>
    </location>
</feature>
<feature type="region of interest" description="Disordered" evidence="1">
    <location>
        <begin position="143"/>
        <end position="183"/>
    </location>
</feature>
<proteinExistence type="predicted"/>
<evidence type="ECO:0000256" key="1">
    <source>
        <dbReference type="SAM" id="MobiDB-lite"/>
    </source>
</evidence>
<dbReference type="EMBL" id="VZDO01000005">
    <property type="protein sequence ID" value="KAB0680155.1"/>
    <property type="molecule type" value="Genomic_DNA"/>
</dbReference>
<sequence>MARSVAEVIAGEAGGRTRAARYNDMRHIASVIANRAVQLGVTPEQVVSRQSEFNAYGKRMPGGTADLVGLAEDAMREVQTAGPVTRATFYATPAAKGNLPKGLQRETKTASHVYFTDPKNRAVYTSAGLRTPAVEGRAKLGKPADSYDVANLPTPTPRDVTLASTMPSRPVTPTPTPPTQVASNGSFGGLLSSLAANIESGAARLGGLIGPSAAAAAERPAPSSASPGIGSLLTGTSLASMRSVPTTSGNERARGLVASLPAAAPMSSAREANIASRLEAAFADAPDASRTGRITRAATMSPEQAANVAGRLDAAFSGPPAATAAPAARPAAMSLVSPAAAATTPTRSAAPANPFSGGLLSDAAMSAIDSRPAGLLSGNERARPLQQPGLPTMTPNQALDADVAEQRALNDAKRQAAIDAATQPQRMAPVPRQAAAQVASLPAPVRVSPEPMDAPARVKGPIDTVPTRTRTAGQVRQQAEATGIGLPSIPAAPAPGSGFGRLASKAVSLVSPAPGGLLGLATGDGSFRNRDIGQTVGGLLGAIAAGPIGGMLGGYLGNQIGNSTYGTPSRAASAALNAGWDGFGAGRQAVRAG</sequence>
<feature type="region of interest" description="Disordered" evidence="1">
    <location>
        <begin position="410"/>
        <end position="430"/>
    </location>
</feature>
<comment type="caution">
    <text evidence="2">The sequence shown here is derived from an EMBL/GenBank/DDBJ whole genome shotgun (WGS) entry which is preliminary data.</text>
</comment>
<keyword evidence="3" id="KW-1185">Reference proteome</keyword>
<reference evidence="2 3" key="1">
    <citation type="submission" date="2019-09" db="EMBL/GenBank/DDBJ databases">
        <title>YIM 132180 draft genome.</title>
        <authorList>
            <person name="Zhang K."/>
        </authorList>
    </citation>
    <scope>NUCLEOTIDE SEQUENCE [LARGE SCALE GENOMIC DNA]</scope>
    <source>
        <strain evidence="2 3">YIM 132180</strain>
    </source>
</reference>
<gene>
    <name evidence="2" type="ORF">F6X38_08165</name>
</gene>
<accession>A0A7V7TX02</accession>
<organism evidence="2 3">
    <name type="scientific">Plantimonas leprariae</name>
    <dbReference type="NCBI Taxonomy" id="2615207"/>
    <lineage>
        <taxon>Bacteria</taxon>
        <taxon>Pseudomonadati</taxon>
        <taxon>Pseudomonadota</taxon>
        <taxon>Alphaproteobacteria</taxon>
        <taxon>Hyphomicrobiales</taxon>
        <taxon>Aurantimonadaceae</taxon>
        <taxon>Plantimonas</taxon>
    </lineage>
</organism>
<evidence type="ECO:0000313" key="2">
    <source>
        <dbReference type="EMBL" id="KAB0680155.1"/>
    </source>
</evidence>
<evidence type="ECO:0000313" key="3">
    <source>
        <dbReference type="Proteomes" id="UP000432089"/>
    </source>
</evidence>
<dbReference type="AlphaFoldDB" id="A0A7V7TX02"/>
<dbReference type="Proteomes" id="UP000432089">
    <property type="component" value="Unassembled WGS sequence"/>
</dbReference>
<dbReference type="RefSeq" id="WP_150969187.1">
    <property type="nucleotide sequence ID" value="NZ_VZDO01000005.1"/>
</dbReference>
<feature type="region of interest" description="Disordered" evidence="1">
    <location>
        <begin position="445"/>
        <end position="472"/>
    </location>
</feature>